<proteinExistence type="predicted"/>
<evidence type="ECO:0000313" key="4">
    <source>
        <dbReference type="EMBL" id="KKN24946.1"/>
    </source>
</evidence>
<dbReference type="PANTHER" id="PTHR30097:SF4">
    <property type="entry name" value="SLR6042 PROTEIN"/>
    <property type="match status" value="1"/>
</dbReference>
<comment type="caution">
    <text evidence="4">The sequence shown here is derived from an EMBL/GenBank/DDBJ whole genome shotgun (WGS) entry which is preliminary data.</text>
</comment>
<accession>A0A0F9RIX0</accession>
<feature type="coiled-coil region" evidence="2">
    <location>
        <begin position="241"/>
        <end position="268"/>
    </location>
</feature>
<evidence type="ECO:0000256" key="2">
    <source>
        <dbReference type="SAM" id="Coils"/>
    </source>
</evidence>
<dbReference type="Gene3D" id="2.40.420.20">
    <property type="match status" value="1"/>
</dbReference>
<dbReference type="NCBIfam" id="TIGR01730">
    <property type="entry name" value="RND_mfp"/>
    <property type="match status" value="1"/>
</dbReference>
<gene>
    <name evidence="4" type="ORF">LCGC14_0889660</name>
</gene>
<dbReference type="EMBL" id="LAZR01002843">
    <property type="protein sequence ID" value="KKN24946.1"/>
    <property type="molecule type" value="Genomic_DNA"/>
</dbReference>
<evidence type="ECO:0000256" key="1">
    <source>
        <dbReference type="ARBA" id="ARBA00022448"/>
    </source>
</evidence>
<dbReference type="GO" id="GO:0060003">
    <property type="term" value="P:copper ion export"/>
    <property type="evidence" value="ECO:0007669"/>
    <property type="project" value="TreeGrafter"/>
</dbReference>
<keyword evidence="2" id="KW-0175">Coiled coil</keyword>
<dbReference type="GO" id="GO:0030313">
    <property type="term" value="C:cell envelope"/>
    <property type="evidence" value="ECO:0007669"/>
    <property type="project" value="TreeGrafter"/>
</dbReference>
<dbReference type="GO" id="GO:0015679">
    <property type="term" value="P:plasma membrane copper ion transport"/>
    <property type="evidence" value="ECO:0007669"/>
    <property type="project" value="TreeGrafter"/>
</dbReference>
<reference evidence="4" key="1">
    <citation type="journal article" date="2015" name="Nature">
        <title>Complex archaea that bridge the gap between prokaryotes and eukaryotes.</title>
        <authorList>
            <person name="Spang A."/>
            <person name="Saw J.H."/>
            <person name="Jorgensen S.L."/>
            <person name="Zaremba-Niedzwiedzka K."/>
            <person name="Martijn J."/>
            <person name="Lind A.E."/>
            <person name="van Eijk R."/>
            <person name="Schleper C."/>
            <person name="Guy L."/>
            <person name="Ettema T.J."/>
        </authorList>
    </citation>
    <scope>NUCLEOTIDE SEQUENCE</scope>
</reference>
<dbReference type="InterPro" id="IPR051909">
    <property type="entry name" value="MFP_Cation_Efflux"/>
</dbReference>
<feature type="domain" description="CzcB-like C-terminal circularly permuted SH3-like" evidence="3">
    <location>
        <begin position="446"/>
        <end position="486"/>
    </location>
</feature>
<dbReference type="SUPFAM" id="SSF111369">
    <property type="entry name" value="HlyD-like secretion proteins"/>
    <property type="match status" value="1"/>
</dbReference>
<dbReference type="AlphaFoldDB" id="A0A0F9RIX0"/>
<dbReference type="Pfam" id="PF25975">
    <property type="entry name" value="CzcB_C"/>
    <property type="match status" value="1"/>
</dbReference>
<keyword evidence="1" id="KW-0813">Transport</keyword>
<dbReference type="GO" id="GO:0022857">
    <property type="term" value="F:transmembrane transporter activity"/>
    <property type="evidence" value="ECO:0007669"/>
    <property type="project" value="InterPro"/>
</dbReference>
<dbReference type="PANTHER" id="PTHR30097">
    <property type="entry name" value="CATION EFFLUX SYSTEM PROTEIN CUSB"/>
    <property type="match status" value="1"/>
</dbReference>
<protein>
    <recommendedName>
        <fullName evidence="3">CzcB-like C-terminal circularly permuted SH3-like domain-containing protein</fullName>
    </recommendedName>
</protein>
<dbReference type="Gene3D" id="2.40.50.100">
    <property type="match status" value="1"/>
</dbReference>
<dbReference type="InterPro" id="IPR006143">
    <property type="entry name" value="RND_pump_MFP"/>
</dbReference>
<evidence type="ECO:0000259" key="3">
    <source>
        <dbReference type="Pfam" id="PF25975"/>
    </source>
</evidence>
<dbReference type="Gene3D" id="1.10.287.470">
    <property type="entry name" value="Helix hairpin bin"/>
    <property type="match status" value="1"/>
</dbReference>
<dbReference type="GO" id="GO:0016020">
    <property type="term" value="C:membrane"/>
    <property type="evidence" value="ECO:0007669"/>
    <property type="project" value="InterPro"/>
</dbReference>
<sequence length="501" mass="53691">MKYILIAFAFLAMSCNDRAEDAHAHNEDGSHVGEEVPRTGYTIWTDRTELFVEFPALIVGTPSRFAAHFTVLDGHLPVREGSVTVSLIKGGNGIRNTADAPSSPGIFSSSIRPKEAGSHQLVFDIETPTLTDKIVVDDVIVFASIEEAREALGTEAGDDGNIAFLKEQAWKIDFQTAPVVSDTVYDVINTSGVWMPSPGSAKSLVANADGVVDFAMDNLTEGTPVKKGQLLMTLSSRGLAANNLGAEIASAKAKFQQAKSEYDRKKELYASKIVPKSEFEKVESDYLVARSNYESLSSGVSGSGKQVRAPFDGFIKSINVSNGEYAAQGKPLVSVGTHKSKMLKTQVTPSSGLTMENVQGIWFRTGAAQWKSVADAGGSILSIGKDVERDNPLISVYAQVNEEVDMPEGSLTEVQIAMGNAKAGMTIPVNALLEDYGSYSVITQISGESFERRPVKIGKRNGENVEILNGLETGEMVVTQGAYQVKMASMSGSTPAHGHEH</sequence>
<dbReference type="InterPro" id="IPR058649">
    <property type="entry name" value="CzcB_C"/>
</dbReference>
<organism evidence="4">
    <name type="scientific">marine sediment metagenome</name>
    <dbReference type="NCBI Taxonomy" id="412755"/>
    <lineage>
        <taxon>unclassified sequences</taxon>
        <taxon>metagenomes</taxon>
        <taxon>ecological metagenomes</taxon>
    </lineage>
</organism>
<dbReference type="PROSITE" id="PS51257">
    <property type="entry name" value="PROKAR_LIPOPROTEIN"/>
    <property type="match status" value="1"/>
</dbReference>
<name>A0A0F9RIX0_9ZZZZ</name>